<protein>
    <submittedName>
        <fullName evidence="2">Uncharacterized protein</fullName>
    </submittedName>
</protein>
<feature type="compositionally biased region" description="Basic and acidic residues" evidence="1">
    <location>
        <begin position="153"/>
        <end position="163"/>
    </location>
</feature>
<dbReference type="EMBL" id="KK365142">
    <property type="protein sequence ID" value="KCZ81438.1"/>
    <property type="molecule type" value="Genomic_DNA"/>
</dbReference>
<organism evidence="2 3">
    <name type="scientific">Anncaliia algerae PRA339</name>
    <dbReference type="NCBI Taxonomy" id="1288291"/>
    <lineage>
        <taxon>Eukaryota</taxon>
        <taxon>Fungi</taxon>
        <taxon>Fungi incertae sedis</taxon>
        <taxon>Microsporidia</taxon>
        <taxon>Tubulinosematoidea</taxon>
        <taxon>Tubulinosematidae</taxon>
        <taxon>Anncaliia</taxon>
    </lineage>
</organism>
<evidence type="ECO:0000256" key="1">
    <source>
        <dbReference type="SAM" id="MobiDB-lite"/>
    </source>
</evidence>
<dbReference type="OrthoDB" id="10374651at2759"/>
<gene>
    <name evidence="2" type="ORF">H312_01110</name>
</gene>
<feature type="compositionally biased region" description="Basic and acidic residues" evidence="1">
    <location>
        <begin position="46"/>
        <end position="62"/>
    </location>
</feature>
<dbReference type="VEuPathDB" id="MicrosporidiaDB:H312_01110"/>
<feature type="compositionally biased region" description="Basic and acidic residues" evidence="1">
    <location>
        <begin position="87"/>
        <end position="130"/>
    </location>
</feature>
<name>A0A059F2D1_9MICR</name>
<dbReference type="STRING" id="1288291.A0A059F2D1"/>
<reference evidence="3" key="1">
    <citation type="submission" date="2013-02" db="EMBL/GenBank/DDBJ databases">
        <authorList>
            <consortium name="The Broad Institute Genome Sequencing Platform"/>
            <person name="Cuomo C."/>
            <person name="Becnel J."/>
            <person name="Sanscrainte N."/>
            <person name="Walker B."/>
            <person name="Young S.K."/>
            <person name="Zeng Q."/>
            <person name="Gargeya S."/>
            <person name="Fitzgerald M."/>
            <person name="Haas B."/>
            <person name="Abouelleil A."/>
            <person name="Alvarado L."/>
            <person name="Arachchi H.M."/>
            <person name="Berlin A.M."/>
            <person name="Chapman S.B."/>
            <person name="Dewar J."/>
            <person name="Goldberg J."/>
            <person name="Griggs A."/>
            <person name="Gujja S."/>
            <person name="Hansen M."/>
            <person name="Howarth C."/>
            <person name="Imamovic A."/>
            <person name="Larimer J."/>
            <person name="McCowan C."/>
            <person name="Murphy C."/>
            <person name="Neiman D."/>
            <person name="Pearson M."/>
            <person name="Priest M."/>
            <person name="Roberts A."/>
            <person name="Saif S."/>
            <person name="Shea T."/>
            <person name="Sisk P."/>
            <person name="Sykes S."/>
            <person name="Wortman J."/>
            <person name="Nusbaum C."/>
            <person name="Birren B."/>
        </authorList>
    </citation>
    <scope>NUCLEOTIDE SEQUENCE [LARGE SCALE GENOMIC DNA]</scope>
    <source>
        <strain evidence="3">PRA339</strain>
    </source>
</reference>
<reference evidence="2 3" key="2">
    <citation type="submission" date="2014-03" db="EMBL/GenBank/DDBJ databases">
        <title>The Genome Sequence of Anncaliia algerae insect isolate PRA339.</title>
        <authorList>
            <consortium name="The Broad Institute Genome Sequencing Platform"/>
            <consortium name="The Broad Institute Genome Sequencing Center for Infectious Disease"/>
            <person name="Cuomo C."/>
            <person name="Becnel J."/>
            <person name="Sanscrainte N."/>
            <person name="Walker B."/>
            <person name="Young S.K."/>
            <person name="Zeng Q."/>
            <person name="Gargeya S."/>
            <person name="Fitzgerald M."/>
            <person name="Haas B."/>
            <person name="Abouelleil A."/>
            <person name="Alvarado L."/>
            <person name="Arachchi H.M."/>
            <person name="Berlin A.M."/>
            <person name="Chapman S.B."/>
            <person name="Dewar J."/>
            <person name="Goldberg J."/>
            <person name="Griggs A."/>
            <person name="Gujja S."/>
            <person name="Hansen M."/>
            <person name="Howarth C."/>
            <person name="Imamovic A."/>
            <person name="Larimer J."/>
            <person name="McCowan C."/>
            <person name="Murphy C."/>
            <person name="Neiman D."/>
            <person name="Pearson M."/>
            <person name="Priest M."/>
            <person name="Roberts A."/>
            <person name="Saif S."/>
            <person name="Shea T."/>
            <person name="Sisk P."/>
            <person name="Sykes S."/>
            <person name="Wortman J."/>
            <person name="Nusbaum C."/>
            <person name="Birren B."/>
        </authorList>
    </citation>
    <scope>NUCLEOTIDE SEQUENCE [LARGE SCALE GENOMIC DNA]</scope>
    <source>
        <strain evidence="2 3">PRA339</strain>
    </source>
</reference>
<feature type="compositionally biased region" description="Basic and acidic residues" evidence="1">
    <location>
        <begin position="1"/>
        <end position="21"/>
    </location>
</feature>
<dbReference type="Proteomes" id="UP000030655">
    <property type="component" value="Unassembled WGS sequence"/>
</dbReference>
<feature type="region of interest" description="Disordered" evidence="1">
    <location>
        <begin position="1"/>
        <end position="224"/>
    </location>
</feature>
<keyword evidence="3" id="KW-1185">Reference proteome</keyword>
<feature type="region of interest" description="Disordered" evidence="1">
    <location>
        <begin position="239"/>
        <end position="259"/>
    </location>
</feature>
<feature type="compositionally biased region" description="Polar residues" evidence="1">
    <location>
        <begin position="132"/>
        <end position="142"/>
    </location>
</feature>
<feature type="non-terminal residue" evidence="2">
    <location>
        <position position="1"/>
    </location>
</feature>
<dbReference type="HOGENOM" id="CLU_030163_0_0_1"/>
<feature type="compositionally biased region" description="Polar residues" evidence="1">
    <location>
        <begin position="190"/>
        <end position="203"/>
    </location>
</feature>
<accession>A0A059F2D1</accession>
<evidence type="ECO:0000313" key="2">
    <source>
        <dbReference type="EMBL" id="KCZ81438.1"/>
    </source>
</evidence>
<sequence length="623" mass="70826">KKKTKPEASKKEVKKGKKEEEYSASTSTSSSAEEEEETPVSKKKTKPEASKKEVKKGKKEEEYSASTSTSSSAEEEEEAPVSKKKTKPEAAKKAKKVRFEETPAKSSGKKDIPKGTKKEVAPKTSSKELKPQPSSSKKTSATPIPGPSYKSASKKEKEPEHIKRGAKAKKTTETPTVTPSQKVKKLKASPETSESSTQEAQPSKQTKMKKKETEETAEQPGIMSRFMSFVSPTSWFYGKEHEESEHEEPEEKTPEEKGKEKLKALMQTIPFEYEIEPQEERSLKNSIKFIKKHPGHFGHLLFDYTQIFSVLKMLEPTSDIFKEIRFGNDSTLKRIFKSIEGKDSIYDTSENFYRYSHRLLFEILKLNPHDLNSDPNLFFRVLLEHCLQAEIYSIALEHQKSHKLVDLYRTITLTNQSLLSSKFIESFCLIKRVNNKYVVTPYLVTDFKNVGLETKTNGNHTLEVYPEDIKEVRTTYEIEEESKTSSSSIQIIHAPEFIITFYDYRKVLAGKHKLILNSFGSANSILEVFDLANSKESLAEYRFESLYNLDVTGVTEHNVFVIEGNAVELYNDGIKIDNTDPNAFPIATSSYAPNVLICSKTKQREPEKGYIRGALERFNPLRH</sequence>
<dbReference type="AlphaFoldDB" id="A0A059F2D1"/>
<evidence type="ECO:0000313" key="3">
    <source>
        <dbReference type="Proteomes" id="UP000030655"/>
    </source>
</evidence>
<proteinExistence type="predicted"/>